<dbReference type="InterPro" id="IPR013228">
    <property type="entry name" value="PE-PPE_C"/>
</dbReference>
<name>A0A2A7N938_MYCAG</name>
<reference evidence="5 6" key="1">
    <citation type="submission" date="2017-10" db="EMBL/GenBank/DDBJ databases">
        <title>The new phylogeny of genus Mycobacterium.</title>
        <authorList>
            <person name="Tortoli E."/>
            <person name="Trovato A."/>
            <person name="Cirillo D.M."/>
        </authorList>
    </citation>
    <scope>NUCLEOTIDE SEQUENCE [LARGE SCALE GENOMIC DNA]</scope>
    <source>
        <strain evidence="5 6">CCUG37673</strain>
    </source>
</reference>
<keyword evidence="2" id="KW-0732">Signal</keyword>
<feature type="chain" id="PRO_5033301119" evidence="2">
    <location>
        <begin position="23"/>
        <end position="341"/>
    </location>
</feature>
<dbReference type="AlphaFoldDB" id="A0A2A7N938"/>
<dbReference type="Proteomes" id="UP000220914">
    <property type="component" value="Unassembled WGS sequence"/>
</dbReference>
<feature type="compositionally biased region" description="Polar residues" evidence="1">
    <location>
        <begin position="320"/>
        <end position="332"/>
    </location>
</feature>
<gene>
    <name evidence="5" type="ORF">CQY20_08680</name>
    <name evidence="4" type="ORF">MAGR_29010</name>
</gene>
<sequence length="341" mass="36215">MIKAVCAVAGSAALVCAPAAWADVLYLGGTGQRGAPTQAQMAWLINDGLVPPDLQPDDLVGIDYPADLWPFVGTMSLGRSVRAGAETLDGAIATAEGPVTVVGASQGAVVINYAKRRMAAAPSPRDDIAFVTLGDPTNADGGLLAKLPPVRIPVLDTVTPPPVDTPYPTTEIVREFDGFADWPDKPFNALANLNALAGIVFVHPNYGGLDLDDPDNVITQNGNTTHILVKTDNLPLTDPLRIVGVRDEVVDKIDKPLRKVINRAYDGPRPADSANSQQLNNSRVTARESAAKNIRARVGEIRSAVRHLTDKRVKHKSKLPPNQQSTEASAHTETADDDQSP</sequence>
<organism evidence="5 6">
    <name type="scientific">Mycolicibacterium agri</name>
    <name type="common">Mycobacterium agri</name>
    <dbReference type="NCBI Taxonomy" id="36811"/>
    <lineage>
        <taxon>Bacteria</taxon>
        <taxon>Bacillati</taxon>
        <taxon>Actinomycetota</taxon>
        <taxon>Actinomycetes</taxon>
        <taxon>Mycobacteriales</taxon>
        <taxon>Mycobacteriaceae</taxon>
        <taxon>Mycolicibacterium</taxon>
    </lineage>
</organism>
<dbReference type="InterPro" id="IPR029058">
    <property type="entry name" value="AB_hydrolase_fold"/>
</dbReference>
<evidence type="ECO:0000256" key="2">
    <source>
        <dbReference type="SAM" id="SignalP"/>
    </source>
</evidence>
<protein>
    <submittedName>
        <fullName evidence="4">PE family protein</fullName>
    </submittedName>
    <submittedName>
        <fullName evidence="5">PE-PPE domain-containing protein</fullName>
    </submittedName>
</protein>
<dbReference type="RefSeq" id="WP_097939676.1">
    <property type="nucleotide sequence ID" value="NZ_BLKS01000001.1"/>
</dbReference>
<evidence type="ECO:0000256" key="1">
    <source>
        <dbReference type="SAM" id="MobiDB-lite"/>
    </source>
</evidence>
<feature type="signal peptide" evidence="2">
    <location>
        <begin position="1"/>
        <end position="22"/>
    </location>
</feature>
<dbReference type="Proteomes" id="UP000465302">
    <property type="component" value="Unassembled WGS sequence"/>
</dbReference>
<dbReference type="OrthoDB" id="4593375at2"/>
<comment type="caution">
    <text evidence="5">The sequence shown here is derived from an EMBL/GenBank/DDBJ whole genome shotgun (WGS) entry which is preliminary data.</text>
</comment>
<reference evidence="4 7" key="2">
    <citation type="journal article" date="2019" name="Emerg. Microbes Infect.">
        <title>Comprehensive subspecies identification of 175 nontuberculous mycobacteria species based on 7547 genomic profiles.</title>
        <authorList>
            <person name="Matsumoto Y."/>
            <person name="Kinjo T."/>
            <person name="Motooka D."/>
            <person name="Nabeya D."/>
            <person name="Jung N."/>
            <person name="Uechi K."/>
            <person name="Horii T."/>
            <person name="Iida T."/>
            <person name="Fujita J."/>
            <person name="Nakamura S."/>
        </authorList>
    </citation>
    <scope>NUCLEOTIDE SEQUENCE [LARGE SCALE GENOMIC DNA]</scope>
    <source>
        <strain evidence="4 7">JCM 6377</strain>
    </source>
</reference>
<evidence type="ECO:0000313" key="7">
    <source>
        <dbReference type="Proteomes" id="UP000465302"/>
    </source>
</evidence>
<dbReference type="Gene3D" id="3.40.50.1820">
    <property type="entry name" value="alpha/beta hydrolase"/>
    <property type="match status" value="1"/>
</dbReference>
<evidence type="ECO:0000259" key="3">
    <source>
        <dbReference type="Pfam" id="PF08237"/>
    </source>
</evidence>
<dbReference type="SUPFAM" id="SSF53474">
    <property type="entry name" value="alpha/beta-Hydrolases"/>
    <property type="match status" value="1"/>
</dbReference>
<feature type="region of interest" description="Disordered" evidence="1">
    <location>
        <begin position="264"/>
        <end position="290"/>
    </location>
</feature>
<feature type="compositionally biased region" description="Polar residues" evidence="1">
    <location>
        <begin position="273"/>
        <end position="284"/>
    </location>
</feature>
<feature type="region of interest" description="Disordered" evidence="1">
    <location>
        <begin position="305"/>
        <end position="341"/>
    </location>
</feature>
<reference evidence="4" key="3">
    <citation type="submission" date="2020-02" db="EMBL/GenBank/DDBJ databases">
        <authorList>
            <person name="Matsumoto Y."/>
            <person name="Motooka D."/>
            <person name="Nakamura S."/>
        </authorList>
    </citation>
    <scope>NUCLEOTIDE SEQUENCE</scope>
    <source>
        <strain evidence="4">JCM 6377</strain>
    </source>
</reference>
<accession>A0A2A7N938</accession>
<feature type="domain" description="PE-PPE" evidence="3">
    <location>
        <begin position="61"/>
        <end position="266"/>
    </location>
</feature>
<evidence type="ECO:0000313" key="6">
    <source>
        <dbReference type="Proteomes" id="UP000220914"/>
    </source>
</evidence>
<dbReference type="Pfam" id="PF08237">
    <property type="entry name" value="PE-PPE"/>
    <property type="match status" value="1"/>
</dbReference>
<keyword evidence="6" id="KW-1185">Reference proteome</keyword>
<evidence type="ECO:0000313" key="5">
    <source>
        <dbReference type="EMBL" id="PEG39958.1"/>
    </source>
</evidence>
<dbReference type="EMBL" id="PDCP01000012">
    <property type="protein sequence ID" value="PEG39958.1"/>
    <property type="molecule type" value="Genomic_DNA"/>
</dbReference>
<proteinExistence type="predicted"/>
<dbReference type="EMBL" id="BLKS01000001">
    <property type="protein sequence ID" value="GFG51460.1"/>
    <property type="molecule type" value="Genomic_DNA"/>
</dbReference>
<evidence type="ECO:0000313" key="4">
    <source>
        <dbReference type="EMBL" id="GFG51460.1"/>
    </source>
</evidence>